<dbReference type="Proteomes" id="UP000626109">
    <property type="component" value="Unassembled WGS sequence"/>
</dbReference>
<reference evidence="1" key="1">
    <citation type="submission" date="2021-02" db="EMBL/GenBank/DDBJ databases">
        <authorList>
            <person name="Dougan E. K."/>
            <person name="Rhodes N."/>
            <person name="Thang M."/>
            <person name="Chan C."/>
        </authorList>
    </citation>
    <scope>NUCLEOTIDE SEQUENCE</scope>
</reference>
<evidence type="ECO:0000313" key="2">
    <source>
        <dbReference type="Proteomes" id="UP000626109"/>
    </source>
</evidence>
<protein>
    <submittedName>
        <fullName evidence="1">Uncharacterized protein</fullName>
    </submittedName>
</protein>
<comment type="caution">
    <text evidence="1">The sequence shown here is derived from an EMBL/GenBank/DDBJ whole genome shotgun (WGS) entry which is preliminary data.</text>
</comment>
<evidence type="ECO:0000313" key="1">
    <source>
        <dbReference type="EMBL" id="CAE8660668.1"/>
    </source>
</evidence>
<organism evidence="1 2">
    <name type="scientific">Polarella glacialis</name>
    <name type="common">Dinoflagellate</name>
    <dbReference type="NCBI Taxonomy" id="89957"/>
    <lineage>
        <taxon>Eukaryota</taxon>
        <taxon>Sar</taxon>
        <taxon>Alveolata</taxon>
        <taxon>Dinophyceae</taxon>
        <taxon>Suessiales</taxon>
        <taxon>Suessiaceae</taxon>
        <taxon>Polarella</taxon>
    </lineage>
</organism>
<dbReference type="EMBL" id="CAJNNW010017279">
    <property type="protein sequence ID" value="CAE8660668.1"/>
    <property type="molecule type" value="Genomic_DNA"/>
</dbReference>
<accession>A0A813J192</accession>
<dbReference type="AlphaFoldDB" id="A0A813J192"/>
<feature type="non-terminal residue" evidence="1">
    <location>
        <position position="411"/>
    </location>
</feature>
<proteinExistence type="predicted"/>
<name>A0A813J192_POLGL</name>
<gene>
    <name evidence="1" type="ORF">PGLA2088_LOCUS14233</name>
</gene>
<sequence>MGIPPQNMLLHVVGASGCKSNCLRPTWLTLAQLRRYLVVPALRVHNLLSCPANSSRIFGNDLLATVSGTRRGEVLASVVRSMMASSDVQDAENGTMVNGGSRGKHRTEYDWVANGRRVECKSSMLQWHIPKKGWRFTFLAVKLPLAGVRAAAVFDDLVLVLYTPRGVYIYSHDLQLGVCKHGKLTASRGHDVQLAVSAMASWVTALDIIISKLDSDSNNCHRIAFLPLSDPRFLQVLLSQQCFLSKDAFNDVPLADMSCSQRGFIIQEVVQAVDAMINPTAVIQPGTPGTCINGRSRTHRNSICDWERNGRRVECKSGMLAFVAQHNSWKMQFKAIKINQNVLDDLLLALYTPRGIYVYRHNLCFGISRTGKLLDTEGHQIQIYGKCGITDWSEALDTILEKLDSSGCQRL</sequence>